<organism evidence="2 3">
    <name type="scientific">Ureibacillus galli</name>
    <dbReference type="NCBI Taxonomy" id="2762222"/>
    <lineage>
        <taxon>Bacteria</taxon>
        <taxon>Bacillati</taxon>
        <taxon>Bacillota</taxon>
        <taxon>Bacilli</taxon>
        <taxon>Bacillales</taxon>
        <taxon>Caryophanaceae</taxon>
        <taxon>Ureibacillus</taxon>
    </lineage>
</organism>
<gene>
    <name evidence="2" type="ORF">H9636_05130</name>
</gene>
<dbReference type="RefSeq" id="WP_191706549.1">
    <property type="nucleotide sequence ID" value="NZ_JACSQA010000004.1"/>
</dbReference>
<feature type="domain" description="KilA-N DNA-binding" evidence="1">
    <location>
        <begin position="6"/>
        <end position="85"/>
    </location>
</feature>
<sequence length="145" mass="17702">MTMNLEYHKEPVFLTKEVAEMYKTTPRHIENNFLQHEERFEEGEHYYLIENEEFNIFKTVYPKAVNEWENHVYLWTEEGLLKHAQLMKGIQAWEVFNYYISYYFKNSKEVKDALSTIQKAADQILKERFLYCLAKELYSYDVPFE</sequence>
<protein>
    <submittedName>
        <fullName evidence="2">ORF6N domain-containing protein</fullName>
    </submittedName>
</protein>
<accession>A0ABR8XAU5</accession>
<dbReference type="Proteomes" id="UP000640930">
    <property type="component" value="Unassembled WGS sequence"/>
</dbReference>
<evidence type="ECO:0000313" key="3">
    <source>
        <dbReference type="Proteomes" id="UP000640930"/>
    </source>
</evidence>
<keyword evidence="3" id="KW-1185">Reference proteome</keyword>
<comment type="caution">
    <text evidence="2">The sequence shown here is derived from an EMBL/GenBank/DDBJ whole genome shotgun (WGS) entry which is preliminary data.</text>
</comment>
<evidence type="ECO:0000313" key="2">
    <source>
        <dbReference type="EMBL" id="MBD8026036.1"/>
    </source>
</evidence>
<reference evidence="2 3" key="1">
    <citation type="submission" date="2020-08" db="EMBL/GenBank/DDBJ databases">
        <title>A Genomic Blueprint of the Chicken Gut Microbiome.</title>
        <authorList>
            <person name="Gilroy R."/>
            <person name="Ravi A."/>
            <person name="Getino M."/>
            <person name="Pursley I."/>
            <person name="Horton D.L."/>
            <person name="Alikhan N.-F."/>
            <person name="Baker D."/>
            <person name="Gharbi K."/>
            <person name="Hall N."/>
            <person name="Watson M."/>
            <person name="Adriaenssens E.M."/>
            <person name="Foster-Nyarko E."/>
            <person name="Jarju S."/>
            <person name="Secka A."/>
            <person name="Antonio M."/>
            <person name="Oren A."/>
            <person name="Chaudhuri R."/>
            <person name="La Ragione R.M."/>
            <person name="Hildebrand F."/>
            <person name="Pallen M.J."/>
        </authorList>
    </citation>
    <scope>NUCLEOTIDE SEQUENCE [LARGE SCALE GENOMIC DNA]</scope>
    <source>
        <strain evidence="2 3">Re31</strain>
    </source>
</reference>
<dbReference type="Pfam" id="PF10543">
    <property type="entry name" value="ORF6N"/>
    <property type="match status" value="1"/>
</dbReference>
<dbReference type="EMBL" id="JACSQA010000004">
    <property type="protein sequence ID" value="MBD8026036.1"/>
    <property type="molecule type" value="Genomic_DNA"/>
</dbReference>
<proteinExistence type="predicted"/>
<name>A0ABR8XAU5_9BACL</name>
<dbReference type="InterPro" id="IPR018873">
    <property type="entry name" value="KilA-N_DNA-bd_domain"/>
</dbReference>
<evidence type="ECO:0000259" key="1">
    <source>
        <dbReference type="Pfam" id="PF10543"/>
    </source>
</evidence>